<proteinExistence type="predicted"/>
<dbReference type="Proteomes" id="UP000827872">
    <property type="component" value="Linkage Group LG08"/>
</dbReference>
<evidence type="ECO:0000313" key="2">
    <source>
        <dbReference type="Proteomes" id="UP000827872"/>
    </source>
</evidence>
<reference evidence="1" key="1">
    <citation type="submission" date="2021-08" db="EMBL/GenBank/DDBJ databases">
        <title>The first chromosome-level gecko genome reveals the dynamic sex chromosomes of Neotropical dwarf geckos (Sphaerodactylidae: Sphaerodactylus).</title>
        <authorList>
            <person name="Pinto B.J."/>
            <person name="Keating S.E."/>
            <person name="Gamble T."/>
        </authorList>
    </citation>
    <scope>NUCLEOTIDE SEQUENCE</scope>
    <source>
        <strain evidence="1">TG3544</strain>
    </source>
</reference>
<gene>
    <name evidence="1" type="primary">MAP3K9_1</name>
    <name evidence="1" type="ORF">K3G42_001644</name>
</gene>
<accession>A0ACB8F7S7</accession>
<protein>
    <submittedName>
        <fullName evidence="1">Mitogen-activated protein kinase kinase kinase 9</fullName>
    </submittedName>
</protein>
<dbReference type="EMBL" id="CM037621">
    <property type="protein sequence ID" value="KAH8001191.1"/>
    <property type="molecule type" value="Genomic_DNA"/>
</dbReference>
<name>A0ACB8F7S7_9SAUR</name>
<organism evidence="1 2">
    <name type="scientific">Sphaerodactylus townsendi</name>
    <dbReference type="NCBI Taxonomy" id="933632"/>
    <lineage>
        <taxon>Eukaryota</taxon>
        <taxon>Metazoa</taxon>
        <taxon>Chordata</taxon>
        <taxon>Craniata</taxon>
        <taxon>Vertebrata</taxon>
        <taxon>Euteleostomi</taxon>
        <taxon>Lepidosauria</taxon>
        <taxon>Squamata</taxon>
        <taxon>Bifurcata</taxon>
        <taxon>Gekkota</taxon>
        <taxon>Sphaerodactylidae</taxon>
        <taxon>Sphaerodactylus</taxon>
    </lineage>
</organism>
<keyword evidence="1" id="KW-0808">Transferase</keyword>
<keyword evidence="2" id="KW-1185">Reference proteome</keyword>
<comment type="caution">
    <text evidence="1">The sequence shown here is derived from an EMBL/GenBank/DDBJ whole genome shotgun (WGS) entry which is preliminary data.</text>
</comment>
<keyword evidence="1" id="KW-0418">Kinase</keyword>
<sequence length="130" mass="15475">MFHMPLESFRSLQQDWKVASMFQELRTKEKELRSWEEEGLLQAAWEQKAQEAELRRREQDLAEWELNLIMAQMGQEEPRVEKRRGHCRGCRLELREGNHISLPSSFEHKVTMSPTLDKVTHIGQEERSGR</sequence>
<evidence type="ECO:0000313" key="1">
    <source>
        <dbReference type="EMBL" id="KAH8001191.1"/>
    </source>
</evidence>